<proteinExistence type="predicted"/>
<dbReference type="Proteomes" id="UP000219215">
    <property type="component" value="Chromosome DPRO"/>
</dbReference>
<evidence type="ECO:0000313" key="2">
    <source>
        <dbReference type="Proteomes" id="UP000219215"/>
    </source>
</evidence>
<gene>
    <name evidence="1" type="ORF">DPRO_3539</name>
</gene>
<name>A0A2C8FDC4_9BACT</name>
<reference evidence="2" key="1">
    <citation type="submission" date="2017-09" db="EMBL/GenBank/DDBJ databases">
        <authorList>
            <person name="Regsiter A."/>
            <person name="William W."/>
        </authorList>
    </citation>
    <scope>NUCLEOTIDE SEQUENCE [LARGE SCALE GENOMIC DNA]</scope>
    <source>
        <strain evidence="2">500-1</strain>
    </source>
</reference>
<dbReference type="AlphaFoldDB" id="A0A2C8FDC4"/>
<sequence>MALNGQPFTARSTANLPFGGLGVSLEACEEYAKALEVQVITWTPVSFCDGRTLHEPPVALSGYRLLTVLGCEIRGR</sequence>
<dbReference type="KEGG" id="pprf:DPRO_3539"/>
<keyword evidence="2" id="KW-1185">Reference proteome</keyword>
<organism evidence="1 2">
    <name type="scientific">Pseudodesulfovibrio profundus</name>
    <dbReference type="NCBI Taxonomy" id="57320"/>
    <lineage>
        <taxon>Bacteria</taxon>
        <taxon>Pseudomonadati</taxon>
        <taxon>Thermodesulfobacteriota</taxon>
        <taxon>Desulfovibrionia</taxon>
        <taxon>Desulfovibrionales</taxon>
        <taxon>Desulfovibrionaceae</taxon>
    </lineage>
</organism>
<dbReference type="EMBL" id="LT907975">
    <property type="protein sequence ID" value="SOB60455.1"/>
    <property type="molecule type" value="Genomic_DNA"/>
</dbReference>
<protein>
    <submittedName>
        <fullName evidence="1">Uncharacterized protein</fullName>
    </submittedName>
</protein>
<accession>A0A2C8FDC4</accession>
<evidence type="ECO:0000313" key="1">
    <source>
        <dbReference type="EMBL" id="SOB60455.1"/>
    </source>
</evidence>